<dbReference type="RefSeq" id="WP_130434579.1">
    <property type="nucleotide sequence ID" value="NZ_SGXF01000002.1"/>
</dbReference>
<dbReference type="AlphaFoldDB" id="A0A4Q7PPG3"/>
<protein>
    <recommendedName>
        <fullName evidence="1">DUF5716 domain-containing protein</fullName>
    </recommendedName>
</protein>
<reference evidence="2 3" key="1">
    <citation type="submission" date="2019-02" db="EMBL/GenBank/DDBJ databases">
        <title>Genomic Encyclopedia of Type Strains, Phase IV (KMG-IV): sequencing the most valuable type-strain genomes for metagenomic binning, comparative biology and taxonomic classification.</title>
        <authorList>
            <person name="Goeker M."/>
        </authorList>
    </citation>
    <scope>NUCLEOTIDE SEQUENCE [LARGE SCALE GENOMIC DNA]</scope>
    <source>
        <strain evidence="2 3">DSM 29486</strain>
    </source>
</reference>
<accession>A0A4Q7PPG3</accession>
<dbReference type="SUPFAM" id="SSF53067">
    <property type="entry name" value="Actin-like ATPase domain"/>
    <property type="match status" value="1"/>
</dbReference>
<gene>
    <name evidence="2" type="ORF">EV209_1480</name>
</gene>
<name>A0A4Q7PPG3_9FIRM</name>
<dbReference type="Proteomes" id="UP000292927">
    <property type="component" value="Unassembled WGS sequence"/>
</dbReference>
<organism evidence="2 3">
    <name type="scientific">Cuneatibacter caecimuris</name>
    <dbReference type="NCBI Taxonomy" id="1796618"/>
    <lineage>
        <taxon>Bacteria</taxon>
        <taxon>Bacillati</taxon>
        <taxon>Bacillota</taxon>
        <taxon>Clostridia</taxon>
        <taxon>Lachnospirales</taxon>
        <taxon>Lachnospiraceae</taxon>
        <taxon>Cuneatibacter</taxon>
    </lineage>
</organism>
<dbReference type="Pfam" id="PF18980">
    <property type="entry name" value="DUF5716_C"/>
    <property type="match status" value="1"/>
</dbReference>
<dbReference type="OrthoDB" id="1918132at2"/>
<dbReference type="EMBL" id="SGXF01000002">
    <property type="protein sequence ID" value="RZT01042.1"/>
    <property type="molecule type" value="Genomic_DNA"/>
</dbReference>
<sequence length="419" mass="46840">MEGLVLGCDLCNDYCQISCWNPERGEPEAVELTQGSSMISTVICRRRGKEAWLVGEAGYRCALMGEGVIVDKLIRLAGKRGTATIEGVCYSAQKLLTQFLREILEISFQKYGVREIQAITFTLRNLDREVIDAVLEAAVSLGIDRDRVRLVSHTESFLYFSVSQRKDLWASLCGLFDLNEEGLHYYDMTVLRGIKPQAVQARHEPLEEGFRLDILDSPAGEKLGDTILCSCAQRLMEKKLYSSVFLTGKGFEGCEKWAVTFTKWLCSRRKVYMEPSLFAKGAALIAADGLREKTAYPYCFLCEGRIGATVSMEVSDRGTKKRLILAEAGSNWYETRSSVEVIPDNKGELELTVTPVGSAAGRKITLPLDEFPARPNKTTRIEIVTSFSSEKLMTVRVIDKGFGEFFPATGQMLRQEIHL</sequence>
<dbReference type="Gene3D" id="3.30.420.40">
    <property type="match status" value="1"/>
</dbReference>
<proteinExistence type="predicted"/>
<feature type="domain" description="DUF5716" evidence="1">
    <location>
        <begin position="118"/>
        <end position="419"/>
    </location>
</feature>
<evidence type="ECO:0000313" key="3">
    <source>
        <dbReference type="Proteomes" id="UP000292927"/>
    </source>
</evidence>
<dbReference type="InterPro" id="IPR043770">
    <property type="entry name" value="DUF5716_C"/>
</dbReference>
<comment type="caution">
    <text evidence="2">The sequence shown here is derived from an EMBL/GenBank/DDBJ whole genome shotgun (WGS) entry which is preliminary data.</text>
</comment>
<dbReference type="InterPro" id="IPR043129">
    <property type="entry name" value="ATPase_NBD"/>
</dbReference>
<evidence type="ECO:0000259" key="1">
    <source>
        <dbReference type="Pfam" id="PF18980"/>
    </source>
</evidence>
<keyword evidence="3" id="KW-1185">Reference proteome</keyword>
<evidence type="ECO:0000313" key="2">
    <source>
        <dbReference type="EMBL" id="RZT01042.1"/>
    </source>
</evidence>